<dbReference type="OrthoDB" id="9814618at2"/>
<gene>
    <name evidence="2" type="ORF">J057_03845</name>
</gene>
<dbReference type="InterPro" id="IPR002109">
    <property type="entry name" value="Glutaredoxin"/>
</dbReference>
<evidence type="ECO:0000313" key="3">
    <source>
        <dbReference type="Proteomes" id="UP000013165"/>
    </source>
</evidence>
<proteinExistence type="predicted"/>
<protein>
    <submittedName>
        <fullName evidence="2">GrxA family glutaredoxin</fullName>
    </submittedName>
</protein>
<dbReference type="eggNOG" id="COG0695">
    <property type="taxonomic scope" value="Bacteria"/>
</dbReference>
<dbReference type="Proteomes" id="UP000013165">
    <property type="component" value="Unassembled WGS sequence"/>
</dbReference>
<dbReference type="HOGENOM" id="CLU_026126_7_3_6"/>
<reference evidence="2 3" key="1">
    <citation type="journal article" date="2013" name="Genome Announc.">
        <title>Genome Sequence of the Polycyclic Aromatic Hydrocarbon-Degrading Bacterium Strain Marinobacter nanhaiticus D15-8WT.</title>
        <authorList>
            <person name="Cui Z."/>
            <person name="Gao W."/>
            <person name="Li Q."/>
            <person name="Xu G."/>
            <person name="Zheng L."/>
        </authorList>
    </citation>
    <scope>NUCLEOTIDE SEQUENCE [LARGE SCALE GENOMIC DNA]</scope>
    <source>
        <strain evidence="2 3">D15-8W</strain>
    </source>
</reference>
<sequence>MERVTIYGRMSCGFCVRAKLLCEQKNLDHKFVDMIGEGISKADLARTLGKPVMTVPQIVVGDAYIGGYTEFARFIEERSSGTLGRAAPN</sequence>
<dbReference type="AlphaFoldDB" id="N6X044"/>
<comment type="caution">
    <text evidence="2">The sequence shown here is derived from an EMBL/GenBank/DDBJ whole genome shotgun (WGS) entry which is preliminary data.</text>
</comment>
<organism evidence="2 3">
    <name type="scientific">Marinobacter nanhaiticus D15-8W</name>
    <dbReference type="NCBI Taxonomy" id="626887"/>
    <lineage>
        <taxon>Bacteria</taxon>
        <taxon>Pseudomonadati</taxon>
        <taxon>Pseudomonadota</taxon>
        <taxon>Gammaproteobacteria</taxon>
        <taxon>Pseudomonadales</taxon>
        <taxon>Marinobacteraceae</taxon>
        <taxon>Marinobacter</taxon>
    </lineage>
</organism>
<dbReference type="Pfam" id="PF00462">
    <property type="entry name" value="Glutaredoxin"/>
    <property type="match status" value="1"/>
</dbReference>
<evidence type="ECO:0000259" key="1">
    <source>
        <dbReference type="Pfam" id="PF00462"/>
    </source>
</evidence>
<dbReference type="SUPFAM" id="SSF52833">
    <property type="entry name" value="Thioredoxin-like"/>
    <property type="match status" value="1"/>
</dbReference>
<dbReference type="STRING" id="626887.J057_03845"/>
<dbReference type="InterPro" id="IPR036249">
    <property type="entry name" value="Thioredoxin-like_sf"/>
</dbReference>
<dbReference type="NCBIfam" id="NF008401">
    <property type="entry name" value="PRK11200.1"/>
    <property type="match status" value="1"/>
</dbReference>
<name>N6X044_9GAMM</name>
<feature type="domain" description="Glutaredoxin" evidence="1">
    <location>
        <begin position="4"/>
        <end position="65"/>
    </location>
</feature>
<dbReference type="RefSeq" id="WP_004583317.1">
    <property type="nucleotide sequence ID" value="NZ_AP028878.1"/>
</dbReference>
<accession>N6X044</accession>
<evidence type="ECO:0000313" key="2">
    <source>
        <dbReference type="EMBL" id="ENO16807.1"/>
    </source>
</evidence>
<keyword evidence="3" id="KW-1185">Reference proteome</keyword>
<dbReference type="EMBL" id="APLQ01000010">
    <property type="protein sequence ID" value="ENO16807.1"/>
    <property type="molecule type" value="Genomic_DNA"/>
</dbReference>
<dbReference type="PROSITE" id="PS51354">
    <property type="entry name" value="GLUTAREDOXIN_2"/>
    <property type="match status" value="1"/>
</dbReference>
<dbReference type="PATRIC" id="fig|626887.3.peg.756"/>
<dbReference type="Gene3D" id="3.40.30.10">
    <property type="entry name" value="Glutaredoxin"/>
    <property type="match status" value="1"/>
</dbReference>